<dbReference type="GO" id="GO:0008803">
    <property type="term" value="F:bis(5'-nucleosyl)-tetraphosphatase (symmetrical) activity"/>
    <property type="evidence" value="ECO:0007669"/>
    <property type="project" value="TreeGrafter"/>
</dbReference>
<dbReference type="InterPro" id="IPR050126">
    <property type="entry name" value="Ap4A_hydrolase"/>
</dbReference>
<name>A0A8J3GKG2_9HYPH</name>
<gene>
    <name evidence="2" type="ORF">GCM10016234_19430</name>
</gene>
<evidence type="ECO:0000313" key="3">
    <source>
        <dbReference type="Proteomes" id="UP000630142"/>
    </source>
</evidence>
<dbReference type="InterPro" id="IPR029052">
    <property type="entry name" value="Metallo-depent_PP-like"/>
</dbReference>
<comment type="caution">
    <text evidence="2">The sequence shown here is derived from an EMBL/GenBank/DDBJ whole genome shotgun (WGS) entry which is preliminary data.</text>
</comment>
<organism evidence="2 3">
    <name type="scientific">Tianweitania populi</name>
    <dbReference type="NCBI Taxonomy" id="1607949"/>
    <lineage>
        <taxon>Bacteria</taxon>
        <taxon>Pseudomonadati</taxon>
        <taxon>Pseudomonadota</taxon>
        <taxon>Alphaproteobacteria</taxon>
        <taxon>Hyphomicrobiales</taxon>
        <taxon>Phyllobacteriaceae</taxon>
        <taxon>Tianweitania</taxon>
    </lineage>
</organism>
<reference evidence="2" key="1">
    <citation type="journal article" date="2014" name="Int. J. Syst. Evol. Microbiol.">
        <title>Complete genome sequence of Corynebacterium casei LMG S-19264T (=DSM 44701T), isolated from a smear-ripened cheese.</title>
        <authorList>
            <consortium name="US DOE Joint Genome Institute (JGI-PGF)"/>
            <person name="Walter F."/>
            <person name="Albersmeier A."/>
            <person name="Kalinowski J."/>
            <person name="Ruckert C."/>
        </authorList>
    </citation>
    <scope>NUCLEOTIDE SEQUENCE</scope>
    <source>
        <strain evidence="2">KCTC 42249</strain>
    </source>
</reference>
<dbReference type="GO" id="GO:0110154">
    <property type="term" value="P:RNA decapping"/>
    <property type="evidence" value="ECO:0007669"/>
    <property type="project" value="TreeGrafter"/>
</dbReference>
<dbReference type="Proteomes" id="UP000630142">
    <property type="component" value="Unassembled WGS sequence"/>
</dbReference>
<dbReference type="GO" id="GO:0005737">
    <property type="term" value="C:cytoplasm"/>
    <property type="evidence" value="ECO:0007669"/>
    <property type="project" value="TreeGrafter"/>
</dbReference>
<dbReference type="EMBL" id="BMZQ01000002">
    <property type="protein sequence ID" value="GHD14154.1"/>
    <property type="molecule type" value="Genomic_DNA"/>
</dbReference>
<protein>
    <submittedName>
        <fullName evidence="2">Metallophosphatase</fullName>
    </submittedName>
</protein>
<dbReference type="PANTHER" id="PTHR42850">
    <property type="entry name" value="METALLOPHOSPHOESTERASE"/>
    <property type="match status" value="1"/>
</dbReference>
<feature type="domain" description="Calcineurin-like phosphoesterase" evidence="1">
    <location>
        <begin position="18"/>
        <end position="209"/>
    </location>
</feature>
<keyword evidence="3" id="KW-1185">Reference proteome</keyword>
<dbReference type="PANTHER" id="PTHR42850:SF4">
    <property type="entry name" value="ZINC-DEPENDENT ENDOPOLYPHOSPHATASE"/>
    <property type="match status" value="1"/>
</dbReference>
<dbReference type="GO" id="GO:0016791">
    <property type="term" value="F:phosphatase activity"/>
    <property type="evidence" value="ECO:0007669"/>
    <property type="project" value="TreeGrafter"/>
</dbReference>
<dbReference type="AlphaFoldDB" id="A0A8J3GKG2"/>
<dbReference type="SUPFAM" id="SSF56300">
    <property type="entry name" value="Metallo-dependent phosphatases"/>
    <property type="match status" value="1"/>
</dbReference>
<dbReference type="Pfam" id="PF00149">
    <property type="entry name" value="Metallophos"/>
    <property type="match status" value="1"/>
</dbReference>
<evidence type="ECO:0000313" key="2">
    <source>
        <dbReference type="EMBL" id="GHD14154.1"/>
    </source>
</evidence>
<dbReference type="Gene3D" id="3.60.21.10">
    <property type="match status" value="1"/>
</dbReference>
<evidence type="ECO:0000259" key="1">
    <source>
        <dbReference type="Pfam" id="PF00149"/>
    </source>
</evidence>
<accession>A0A8J3GKG2</accession>
<proteinExistence type="predicted"/>
<dbReference type="InterPro" id="IPR004843">
    <property type="entry name" value="Calcineurin-like_PHP"/>
</dbReference>
<sequence>MIPSGGVHLDDARAPEGMRIYAIGDVHGCADLLEAMYSKIDGEIARDKPQDWRIIHIGDYGDRGPDTKRALDLIIARSSDRRVLSLMGNHDEAWLNFLADPHPVGLFVTHGGDTTAHSYGVEANFGDAQGRKQARDALLAAMPQAHLDFLRGLPRSFSFGDYYFCHAGIRPGLALGIQDREDLIWIRREFLTIEGLHPKIIVHGHTPSAEAEMLPNRINVDTGAVKTGVMSAVVLEGITKRIIDVRQQTA</sequence>
<dbReference type="RefSeq" id="WP_244641437.1">
    <property type="nucleotide sequence ID" value="NZ_BMZQ01000002.1"/>
</dbReference>
<reference evidence="2" key="2">
    <citation type="submission" date="2020-09" db="EMBL/GenBank/DDBJ databases">
        <authorList>
            <person name="Sun Q."/>
            <person name="Kim S."/>
        </authorList>
    </citation>
    <scope>NUCLEOTIDE SEQUENCE</scope>
    <source>
        <strain evidence="2">KCTC 42249</strain>
    </source>
</reference>